<dbReference type="STRING" id="1855912.LuPra_06049"/>
<feature type="transmembrane region" description="Helical" evidence="5">
    <location>
        <begin position="100"/>
        <end position="118"/>
    </location>
</feature>
<dbReference type="OrthoDB" id="9777163at2"/>
<organism evidence="6 7">
    <name type="scientific">Luteitalea pratensis</name>
    <dbReference type="NCBI Taxonomy" id="1855912"/>
    <lineage>
        <taxon>Bacteria</taxon>
        <taxon>Pseudomonadati</taxon>
        <taxon>Acidobacteriota</taxon>
        <taxon>Vicinamibacteria</taxon>
        <taxon>Vicinamibacterales</taxon>
        <taxon>Vicinamibacteraceae</taxon>
        <taxon>Luteitalea</taxon>
    </lineage>
</organism>
<evidence type="ECO:0000256" key="2">
    <source>
        <dbReference type="ARBA" id="ARBA00022692"/>
    </source>
</evidence>
<reference evidence="7" key="2">
    <citation type="submission" date="2016-04" db="EMBL/GenBank/DDBJ databases">
        <title>First Complete Genome Sequence of a Subdivision 6 Acidobacterium.</title>
        <authorList>
            <person name="Huang S."/>
            <person name="Vieira S."/>
            <person name="Bunk B."/>
            <person name="Riedel T."/>
            <person name="Sproeer C."/>
            <person name="Overmann J."/>
        </authorList>
    </citation>
    <scope>NUCLEOTIDE SEQUENCE [LARGE SCALE GENOMIC DNA]</scope>
    <source>
        <strain evidence="7">DSM 100886 HEG_-6_39</strain>
    </source>
</reference>
<feature type="transmembrane region" description="Helical" evidence="5">
    <location>
        <begin position="12"/>
        <end position="39"/>
    </location>
</feature>
<sequence length="272" mass="28161">MTLLGIVGVMALGALGGMVGALLGLGGGVFLVPALTLVYGLPFRQAAGIGLMTVIATSSVVSAQKLGDGTVNFRLGIVLEIATTIGGLAGGLTAQALPQRTLRLLFGAVALFIAGVMFREIYRRTTDQESTDGTGWLGGQWYCDEQKRLRAYRVRRLPLALFVSFLAGNVSGLLGIGGGILKVPALTTWCGVPLRVSATTSAMMIGVTAAASAPLYYAAGEIPPMYAAASVLGVMVGTRGGFWIAERAKARGLKVLLGLVLVFVAVMMLVRA</sequence>
<feature type="transmembrane region" description="Helical" evidence="5">
    <location>
        <begin position="75"/>
        <end position="94"/>
    </location>
</feature>
<evidence type="ECO:0000256" key="3">
    <source>
        <dbReference type="ARBA" id="ARBA00022989"/>
    </source>
</evidence>
<dbReference type="EMBL" id="CP015136">
    <property type="protein sequence ID" value="AMY12767.1"/>
    <property type="molecule type" value="Genomic_DNA"/>
</dbReference>
<keyword evidence="5" id="KW-1003">Cell membrane</keyword>
<feature type="transmembrane region" description="Helical" evidence="5">
    <location>
        <begin position="251"/>
        <end position="270"/>
    </location>
</feature>
<dbReference type="KEGG" id="abac:LuPra_06049"/>
<keyword evidence="3 5" id="KW-1133">Transmembrane helix</keyword>
<dbReference type="InterPro" id="IPR002781">
    <property type="entry name" value="TM_pro_TauE-like"/>
</dbReference>
<dbReference type="PANTHER" id="PTHR43483:SF3">
    <property type="entry name" value="MEMBRANE TRANSPORTER PROTEIN HI_0806-RELATED"/>
    <property type="match status" value="1"/>
</dbReference>
<comment type="subcellular location">
    <subcellularLocation>
        <location evidence="5">Cell membrane</location>
        <topology evidence="5">Multi-pass membrane protein</topology>
    </subcellularLocation>
    <subcellularLocation>
        <location evidence="1">Membrane</location>
        <topology evidence="1">Multi-pass membrane protein</topology>
    </subcellularLocation>
</comment>
<gene>
    <name evidence="6" type="ORF">LuPra_06049</name>
</gene>
<name>A0A143PVI6_LUTPR</name>
<dbReference type="PANTHER" id="PTHR43483">
    <property type="entry name" value="MEMBRANE TRANSPORTER PROTEIN HI_0806-RELATED"/>
    <property type="match status" value="1"/>
</dbReference>
<evidence type="ECO:0000313" key="6">
    <source>
        <dbReference type="EMBL" id="AMY12767.1"/>
    </source>
</evidence>
<dbReference type="Pfam" id="PF01925">
    <property type="entry name" value="TauE"/>
    <property type="match status" value="1"/>
</dbReference>
<evidence type="ECO:0000256" key="4">
    <source>
        <dbReference type="ARBA" id="ARBA00023136"/>
    </source>
</evidence>
<feature type="transmembrane region" description="Helical" evidence="5">
    <location>
        <begin position="45"/>
        <end position="63"/>
    </location>
</feature>
<comment type="similarity">
    <text evidence="5">Belongs to the 4-toluene sulfonate uptake permease (TSUP) (TC 2.A.102) family.</text>
</comment>
<keyword evidence="4 5" id="KW-0472">Membrane</keyword>
<keyword evidence="7" id="KW-1185">Reference proteome</keyword>
<keyword evidence="2 5" id="KW-0812">Transmembrane</keyword>
<dbReference type="RefSeq" id="WP_110174196.1">
    <property type="nucleotide sequence ID" value="NZ_CP015136.1"/>
</dbReference>
<evidence type="ECO:0000313" key="7">
    <source>
        <dbReference type="Proteomes" id="UP000076079"/>
    </source>
</evidence>
<dbReference type="GO" id="GO:0005886">
    <property type="term" value="C:plasma membrane"/>
    <property type="evidence" value="ECO:0007669"/>
    <property type="project" value="UniProtKB-SubCell"/>
</dbReference>
<feature type="transmembrane region" description="Helical" evidence="5">
    <location>
        <begin position="201"/>
        <end position="219"/>
    </location>
</feature>
<proteinExistence type="inferred from homology"/>
<dbReference type="Proteomes" id="UP000076079">
    <property type="component" value="Chromosome"/>
</dbReference>
<evidence type="ECO:0000256" key="5">
    <source>
        <dbReference type="RuleBase" id="RU363041"/>
    </source>
</evidence>
<protein>
    <recommendedName>
        <fullName evidence="5">Probable membrane transporter protein</fullName>
    </recommendedName>
</protein>
<evidence type="ECO:0000256" key="1">
    <source>
        <dbReference type="ARBA" id="ARBA00004141"/>
    </source>
</evidence>
<feature type="transmembrane region" description="Helical" evidence="5">
    <location>
        <begin position="157"/>
        <end position="181"/>
    </location>
</feature>
<dbReference type="AlphaFoldDB" id="A0A143PVI6"/>
<reference evidence="6 7" key="1">
    <citation type="journal article" date="2016" name="Genome Announc.">
        <title>First Complete Genome Sequence of a Subdivision 6 Acidobacterium Strain.</title>
        <authorList>
            <person name="Huang S."/>
            <person name="Vieira S."/>
            <person name="Bunk B."/>
            <person name="Riedel T."/>
            <person name="Sproer C."/>
            <person name="Overmann J."/>
        </authorList>
    </citation>
    <scope>NUCLEOTIDE SEQUENCE [LARGE SCALE GENOMIC DNA]</scope>
    <source>
        <strain evidence="7">DSM 100886 HEG_-6_39</strain>
    </source>
</reference>
<accession>A0A143PVI6</accession>